<dbReference type="Gene3D" id="3.30.70.1060">
    <property type="entry name" value="Dimeric alpha+beta barrel"/>
    <property type="match status" value="1"/>
</dbReference>
<organism evidence="3 4">
    <name type="scientific">Corynebacterium kutscheri</name>
    <dbReference type="NCBI Taxonomy" id="35755"/>
    <lineage>
        <taxon>Bacteria</taxon>
        <taxon>Bacillati</taxon>
        <taxon>Actinomycetota</taxon>
        <taxon>Actinomycetes</taxon>
        <taxon>Mycobacteriales</taxon>
        <taxon>Corynebacteriaceae</taxon>
        <taxon>Corynebacterium</taxon>
    </lineage>
</organism>
<protein>
    <recommendedName>
        <fullName evidence="2">YCII-related domain-containing protein</fullName>
    </recommendedName>
</protein>
<dbReference type="Proteomes" id="UP000033457">
    <property type="component" value="Chromosome"/>
</dbReference>
<evidence type="ECO:0000313" key="3">
    <source>
        <dbReference type="EMBL" id="AKE41422.1"/>
    </source>
</evidence>
<dbReference type="SUPFAM" id="SSF54909">
    <property type="entry name" value="Dimeric alpha+beta barrel"/>
    <property type="match status" value="1"/>
</dbReference>
<accession>A0A0F6QZZ4</accession>
<dbReference type="InterPro" id="IPR005545">
    <property type="entry name" value="YCII"/>
</dbReference>
<dbReference type="Pfam" id="PF03795">
    <property type="entry name" value="YCII"/>
    <property type="match status" value="1"/>
</dbReference>
<dbReference type="EMBL" id="CP011312">
    <property type="protein sequence ID" value="AKE41422.1"/>
    <property type="molecule type" value="Genomic_DNA"/>
</dbReference>
<dbReference type="OrthoDB" id="8968203at2"/>
<name>A0A0F6QZZ4_9CORY</name>
<dbReference type="STRING" id="35755.UL82_06280"/>
<dbReference type="RefSeq" id="WP_046439701.1">
    <property type="nucleotide sequence ID" value="NZ_CP011312.1"/>
</dbReference>
<comment type="similarity">
    <text evidence="1">Belongs to the YciI family.</text>
</comment>
<evidence type="ECO:0000313" key="4">
    <source>
        <dbReference type="Proteomes" id="UP000033457"/>
    </source>
</evidence>
<gene>
    <name evidence="3" type="ORF">UL82_06280</name>
</gene>
<dbReference type="KEGG" id="cku:UL82_06280"/>
<feature type="domain" description="YCII-related" evidence="2">
    <location>
        <begin position="1"/>
        <end position="89"/>
    </location>
</feature>
<evidence type="ECO:0000259" key="2">
    <source>
        <dbReference type="Pfam" id="PF03795"/>
    </source>
</evidence>
<reference evidence="3 4" key="1">
    <citation type="journal article" date="2015" name="Genome Announc.">
        <title>Complete Genome Sequence of Corynebacterium kutscheri DSM 20755, a Corynebacterial Type Strain with Remarkably Low G+C Content of Chromosomal DNA.</title>
        <authorList>
            <person name="Ruckert C."/>
            <person name="Albersmeier A."/>
            <person name="Winkler A."/>
            <person name="Tauch A."/>
        </authorList>
    </citation>
    <scope>NUCLEOTIDE SEQUENCE [LARGE SCALE GENOMIC DNA]</scope>
    <source>
        <strain evidence="3 4">DSM 20755</strain>
    </source>
</reference>
<dbReference type="InterPro" id="IPR011008">
    <property type="entry name" value="Dimeric_a/b-barrel"/>
</dbReference>
<keyword evidence="4" id="KW-1185">Reference proteome</keyword>
<sequence>MSYFAFIYHYDPTNDEIAATRPQHREFIASLNKKGQILGSGPFTEGNSGALIVLSLGDTATLDDATAIMNADPFYEQGLVDKREVHAWNPVIGTI</sequence>
<dbReference type="AlphaFoldDB" id="A0A0F6QZZ4"/>
<dbReference type="HOGENOM" id="CLU_110355_7_0_11"/>
<proteinExistence type="inferred from homology"/>
<evidence type="ECO:0000256" key="1">
    <source>
        <dbReference type="ARBA" id="ARBA00007689"/>
    </source>
</evidence>